<comment type="function">
    <text evidence="1">Thiol-specific peroxidase that catalyzes the reduction of hydrogen peroxide and organic hydroperoxides to water and alcohols, respectively. Plays a role in cell protection against oxidative stress by detoxifying peroxides and as sensor of hydrogen peroxide-mediated signaling events.</text>
</comment>
<dbReference type="InterPro" id="IPR050924">
    <property type="entry name" value="Peroxiredoxin_BCP/PrxQ"/>
</dbReference>
<keyword evidence="4 15" id="KW-0575">Peroxidase</keyword>
<dbReference type="Pfam" id="PF00578">
    <property type="entry name" value="AhpC-TSA"/>
    <property type="match status" value="1"/>
</dbReference>
<dbReference type="InterPro" id="IPR024706">
    <property type="entry name" value="Peroxiredoxin_AhpC-typ"/>
</dbReference>
<evidence type="ECO:0000256" key="5">
    <source>
        <dbReference type="ARBA" id="ARBA00022862"/>
    </source>
</evidence>
<dbReference type="FunFam" id="3.40.30.10:FF:000007">
    <property type="entry name" value="Thioredoxin-dependent thiol peroxidase"/>
    <property type="match status" value="1"/>
</dbReference>
<dbReference type="OrthoDB" id="9812811at2"/>
<name>A0A2N3PXG2_9PROT</name>
<keyword evidence="5" id="KW-0049">Antioxidant</keyword>
<keyword evidence="16" id="KW-1185">Reference proteome</keyword>
<evidence type="ECO:0000256" key="2">
    <source>
        <dbReference type="ARBA" id="ARBA00011245"/>
    </source>
</evidence>
<dbReference type="EMBL" id="PIUM01000006">
    <property type="protein sequence ID" value="PKU25096.1"/>
    <property type="molecule type" value="Genomic_DNA"/>
</dbReference>
<feature type="domain" description="Thioredoxin" evidence="14">
    <location>
        <begin position="3"/>
        <end position="154"/>
    </location>
</feature>
<dbReference type="PIRSF" id="PIRSF000239">
    <property type="entry name" value="AHPC"/>
    <property type="match status" value="1"/>
</dbReference>
<gene>
    <name evidence="15" type="ORF">CWS72_07785</name>
</gene>
<evidence type="ECO:0000313" key="16">
    <source>
        <dbReference type="Proteomes" id="UP000233293"/>
    </source>
</evidence>
<keyword evidence="6" id="KW-0560">Oxidoreductase</keyword>
<protein>
    <recommendedName>
        <fullName evidence="3">thioredoxin-dependent peroxiredoxin</fullName>
        <ecNumber evidence="3">1.11.1.24</ecNumber>
    </recommendedName>
    <alternativeName>
        <fullName evidence="9">Thioredoxin peroxidase</fullName>
    </alternativeName>
    <alternativeName>
        <fullName evidence="11">Thioredoxin-dependent peroxiredoxin Bcp</fullName>
    </alternativeName>
</protein>
<reference evidence="16" key="1">
    <citation type="submission" date="2017-12" db="EMBL/GenBank/DDBJ databases">
        <title>Draft genome sequence of Telmatospirillum siberiense 26-4b1T, an acidotolerant peatland alphaproteobacterium potentially involved in sulfur cycling.</title>
        <authorList>
            <person name="Hausmann B."/>
            <person name="Pjevac P."/>
            <person name="Schreck K."/>
            <person name="Herbold C.W."/>
            <person name="Daims H."/>
            <person name="Wagner M."/>
            <person name="Pester M."/>
            <person name="Loy A."/>
        </authorList>
    </citation>
    <scope>NUCLEOTIDE SEQUENCE [LARGE SCALE GENOMIC DNA]</scope>
    <source>
        <strain evidence="16">26-4b1</strain>
    </source>
</reference>
<dbReference type="Proteomes" id="UP000233293">
    <property type="component" value="Unassembled WGS sequence"/>
</dbReference>
<dbReference type="GO" id="GO:0034599">
    <property type="term" value="P:cellular response to oxidative stress"/>
    <property type="evidence" value="ECO:0007669"/>
    <property type="project" value="TreeGrafter"/>
</dbReference>
<accession>A0A2N3PXG2</accession>
<evidence type="ECO:0000259" key="14">
    <source>
        <dbReference type="PROSITE" id="PS51352"/>
    </source>
</evidence>
<sequence>MTIDVGSNAPDFTLPTDGGGSLALSALRGRKVILYFYPKDDTPGCTKEACAFQSAQPDFSGANAVVVGISKDDQKSHDKFKTKYSLAFTLVSDTEGKVCEDFGVWVEKTNYGKKYMGIERSTFLIDEKGVVRKIWRKVKVDGHAEQVLAEAKAL</sequence>
<organism evidence="15 16">
    <name type="scientific">Telmatospirillum siberiense</name>
    <dbReference type="NCBI Taxonomy" id="382514"/>
    <lineage>
        <taxon>Bacteria</taxon>
        <taxon>Pseudomonadati</taxon>
        <taxon>Pseudomonadota</taxon>
        <taxon>Alphaproteobacteria</taxon>
        <taxon>Rhodospirillales</taxon>
        <taxon>Rhodospirillaceae</taxon>
        <taxon>Telmatospirillum</taxon>
    </lineage>
</organism>
<evidence type="ECO:0000256" key="6">
    <source>
        <dbReference type="ARBA" id="ARBA00023002"/>
    </source>
</evidence>
<evidence type="ECO:0000256" key="11">
    <source>
        <dbReference type="ARBA" id="ARBA00042639"/>
    </source>
</evidence>
<evidence type="ECO:0000256" key="7">
    <source>
        <dbReference type="ARBA" id="ARBA00023157"/>
    </source>
</evidence>
<evidence type="ECO:0000256" key="4">
    <source>
        <dbReference type="ARBA" id="ARBA00022559"/>
    </source>
</evidence>
<evidence type="ECO:0000313" key="15">
    <source>
        <dbReference type="EMBL" id="PKU25096.1"/>
    </source>
</evidence>
<dbReference type="Gene3D" id="3.40.30.10">
    <property type="entry name" value="Glutaredoxin"/>
    <property type="match status" value="1"/>
</dbReference>
<dbReference type="RefSeq" id="WP_101250023.1">
    <property type="nucleotide sequence ID" value="NZ_PIUM01000006.1"/>
</dbReference>
<dbReference type="GO" id="GO:0008379">
    <property type="term" value="F:thioredoxin peroxidase activity"/>
    <property type="evidence" value="ECO:0007669"/>
    <property type="project" value="TreeGrafter"/>
</dbReference>
<comment type="similarity">
    <text evidence="10">Belongs to the peroxiredoxin family. BCP/PrxQ subfamily.</text>
</comment>
<dbReference type="InterPro" id="IPR013766">
    <property type="entry name" value="Thioredoxin_domain"/>
</dbReference>
<dbReference type="GO" id="GO:0045454">
    <property type="term" value="P:cell redox homeostasis"/>
    <property type="evidence" value="ECO:0007669"/>
    <property type="project" value="TreeGrafter"/>
</dbReference>
<evidence type="ECO:0000256" key="13">
    <source>
        <dbReference type="PIRSR" id="PIRSR000239-1"/>
    </source>
</evidence>
<keyword evidence="7" id="KW-1015">Disulfide bond</keyword>
<dbReference type="EC" id="1.11.1.24" evidence="3"/>
<evidence type="ECO:0000256" key="8">
    <source>
        <dbReference type="ARBA" id="ARBA00023284"/>
    </source>
</evidence>
<evidence type="ECO:0000256" key="10">
    <source>
        <dbReference type="ARBA" id="ARBA00038489"/>
    </source>
</evidence>
<dbReference type="PANTHER" id="PTHR42801:SF4">
    <property type="entry name" value="AHPC_TSA FAMILY PROTEIN"/>
    <property type="match status" value="1"/>
</dbReference>
<evidence type="ECO:0000256" key="9">
    <source>
        <dbReference type="ARBA" id="ARBA00032824"/>
    </source>
</evidence>
<comment type="subunit">
    <text evidence="2">Monomer.</text>
</comment>
<dbReference type="AlphaFoldDB" id="A0A2N3PXG2"/>
<evidence type="ECO:0000256" key="1">
    <source>
        <dbReference type="ARBA" id="ARBA00003330"/>
    </source>
</evidence>
<dbReference type="PROSITE" id="PS51352">
    <property type="entry name" value="THIOREDOXIN_2"/>
    <property type="match status" value="1"/>
</dbReference>
<evidence type="ECO:0000256" key="12">
    <source>
        <dbReference type="ARBA" id="ARBA00049091"/>
    </source>
</evidence>
<comment type="catalytic activity">
    <reaction evidence="12">
        <text>a hydroperoxide + [thioredoxin]-dithiol = an alcohol + [thioredoxin]-disulfide + H2O</text>
        <dbReference type="Rhea" id="RHEA:62620"/>
        <dbReference type="Rhea" id="RHEA-COMP:10698"/>
        <dbReference type="Rhea" id="RHEA-COMP:10700"/>
        <dbReference type="ChEBI" id="CHEBI:15377"/>
        <dbReference type="ChEBI" id="CHEBI:29950"/>
        <dbReference type="ChEBI" id="CHEBI:30879"/>
        <dbReference type="ChEBI" id="CHEBI:35924"/>
        <dbReference type="ChEBI" id="CHEBI:50058"/>
        <dbReference type="EC" id="1.11.1.24"/>
    </reaction>
</comment>
<proteinExistence type="inferred from homology"/>
<dbReference type="InterPro" id="IPR036249">
    <property type="entry name" value="Thioredoxin-like_sf"/>
</dbReference>
<comment type="caution">
    <text evidence="15">The sequence shown here is derived from an EMBL/GenBank/DDBJ whole genome shotgun (WGS) entry which is preliminary data.</text>
</comment>
<dbReference type="InterPro" id="IPR000866">
    <property type="entry name" value="AhpC/TSA"/>
</dbReference>
<evidence type="ECO:0000256" key="3">
    <source>
        <dbReference type="ARBA" id="ARBA00013017"/>
    </source>
</evidence>
<dbReference type="CDD" id="cd03017">
    <property type="entry name" value="PRX_BCP"/>
    <property type="match status" value="1"/>
</dbReference>
<keyword evidence="8" id="KW-0676">Redox-active center</keyword>
<dbReference type="NCBIfam" id="NF006960">
    <property type="entry name" value="PRK09437.1"/>
    <property type="match status" value="1"/>
</dbReference>
<dbReference type="SUPFAM" id="SSF52833">
    <property type="entry name" value="Thioredoxin-like"/>
    <property type="match status" value="1"/>
</dbReference>
<dbReference type="PANTHER" id="PTHR42801">
    <property type="entry name" value="THIOREDOXIN-DEPENDENT PEROXIDE REDUCTASE"/>
    <property type="match status" value="1"/>
</dbReference>
<feature type="active site" description="Cysteine sulfenic acid (-SOH) intermediate; for peroxidase activity" evidence="13">
    <location>
        <position position="45"/>
    </location>
</feature>
<dbReference type="GO" id="GO:0005737">
    <property type="term" value="C:cytoplasm"/>
    <property type="evidence" value="ECO:0007669"/>
    <property type="project" value="TreeGrafter"/>
</dbReference>